<sequence length="82" mass="8447">VNYGTISQCYTTGDIAWDTSDKGENLAGIVGDMEGGTISDCYSTVNVDAGKKSAGFVGKMKLGSINRCYSTGLVICPDTPGA</sequence>
<feature type="non-terminal residue" evidence="1">
    <location>
        <position position="1"/>
    </location>
</feature>
<evidence type="ECO:0000313" key="1">
    <source>
        <dbReference type="EMBL" id="GAI73446.1"/>
    </source>
</evidence>
<protein>
    <recommendedName>
        <fullName evidence="2">GLUG domain-containing protein</fullName>
    </recommendedName>
</protein>
<evidence type="ECO:0008006" key="2">
    <source>
        <dbReference type="Google" id="ProtNLM"/>
    </source>
</evidence>
<reference evidence="1" key="1">
    <citation type="journal article" date="2014" name="Front. Microbiol.">
        <title>High frequency of phylogenetically diverse reductive dehalogenase-homologous genes in deep subseafloor sedimentary metagenomes.</title>
        <authorList>
            <person name="Kawai M."/>
            <person name="Futagami T."/>
            <person name="Toyoda A."/>
            <person name="Takaki Y."/>
            <person name="Nishi S."/>
            <person name="Hori S."/>
            <person name="Arai W."/>
            <person name="Tsubouchi T."/>
            <person name="Morono Y."/>
            <person name="Uchiyama I."/>
            <person name="Ito T."/>
            <person name="Fujiyama A."/>
            <person name="Inagaki F."/>
            <person name="Takami H."/>
        </authorList>
    </citation>
    <scope>NUCLEOTIDE SEQUENCE</scope>
    <source>
        <strain evidence="1">Expedition CK06-06</strain>
    </source>
</reference>
<accession>X1S2R4</accession>
<dbReference type="EMBL" id="BARW01014126">
    <property type="protein sequence ID" value="GAI73446.1"/>
    <property type="molecule type" value="Genomic_DNA"/>
</dbReference>
<gene>
    <name evidence="1" type="ORF">S12H4_25314</name>
</gene>
<comment type="caution">
    <text evidence="1">The sequence shown here is derived from an EMBL/GenBank/DDBJ whole genome shotgun (WGS) entry which is preliminary data.</text>
</comment>
<dbReference type="Gene3D" id="2.160.20.110">
    <property type="match status" value="1"/>
</dbReference>
<proteinExistence type="predicted"/>
<name>X1S2R4_9ZZZZ</name>
<dbReference type="AlphaFoldDB" id="X1S2R4"/>
<organism evidence="1">
    <name type="scientific">marine sediment metagenome</name>
    <dbReference type="NCBI Taxonomy" id="412755"/>
    <lineage>
        <taxon>unclassified sequences</taxon>
        <taxon>metagenomes</taxon>
        <taxon>ecological metagenomes</taxon>
    </lineage>
</organism>
<feature type="non-terminal residue" evidence="1">
    <location>
        <position position="82"/>
    </location>
</feature>